<dbReference type="AlphaFoldDB" id="A0A669E263"/>
<evidence type="ECO:0000256" key="4">
    <source>
        <dbReference type="ARBA" id="ARBA00022679"/>
    </source>
</evidence>
<comment type="catalytic activity">
    <reaction evidence="13">
        <text>1,2-di-(9Z-octadecenoyl)-sn-glycerol + ATP = 1,2-di-(9Z-octadecenoyl)-sn-glycero-3-phosphate + ADP + H(+)</text>
        <dbReference type="Rhea" id="RHEA:40327"/>
        <dbReference type="ChEBI" id="CHEBI:15378"/>
        <dbReference type="ChEBI" id="CHEBI:30616"/>
        <dbReference type="ChEBI" id="CHEBI:52333"/>
        <dbReference type="ChEBI" id="CHEBI:74546"/>
        <dbReference type="ChEBI" id="CHEBI:456216"/>
    </reaction>
    <physiologicalReaction direction="left-to-right" evidence="13">
        <dbReference type="Rhea" id="RHEA:40328"/>
    </physiologicalReaction>
</comment>
<feature type="domain" description="Phorbol-ester/DAG-type" evidence="16">
    <location>
        <begin position="102"/>
        <end position="153"/>
    </location>
</feature>
<dbReference type="SUPFAM" id="SSF57889">
    <property type="entry name" value="Cysteine-rich domain"/>
    <property type="match status" value="2"/>
</dbReference>
<dbReference type="UniPathway" id="UPA00230"/>
<keyword evidence="9" id="KW-0418">Kinase</keyword>
<dbReference type="GeneTree" id="ENSGT00940000159041"/>
<comment type="similarity">
    <text evidence="2">Belongs to the eukaryotic diacylglycerol kinase family.</text>
</comment>
<feature type="domain" description="DAGKc" evidence="17">
    <location>
        <begin position="184"/>
        <end position="319"/>
    </location>
</feature>
<dbReference type="Pfam" id="PF00609">
    <property type="entry name" value="DAGK_acc"/>
    <property type="match status" value="1"/>
</dbReference>
<dbReference type="SUPFAM" id="SSF111331">
    <property type="entry name" value="NAD kinase/diacylglycerol kinase-like"/>
    <property type="match status" value="1"/>
</dbReference>
<dbReference type="GO" id="GO:0046486">
    <property type="term" value="P:glycerolipid metabolic process"/>
    <property type="evidence" value="ECO:0007669"/>
    <property type="project" value="UniProtKB-UniPathway"/>
</dbReference>
<dbReference type="Gene3D" id="3.30.60.20">
    <property type="match status" value="2"/>
</dbReference>
<dbReference type="InterPro" id="IPR037607">
    <property type="entry name" value="DGK"/>
</dbReference>
<dbReference type="PROSITE" id="PS50146">
    <property type="entry name" value="DAGK"/>
    <property type="match status" value="1"/>
</dbReference>
<dbReference type="InterPro" id="IPR001849">
    <property type="entry name" value="PH_domain"/>
</dbReference>
<keyword evidence="11" id="KW-0067">ATP-binding</keyword>
<dbReference type="PROSITE" id="PS50003">
    <property type="entry name" value="PH_DOMAIN"/>
    <property type="match status" value="1"/>
</dbReference>
<evidence type="ECO:0000313" key="18">
    <source>
        <dbReference type="Ensembl" id="ENSONIP00000067135.1"/>
    </source>
</evidence>
<evidence type="ECO:0000256" key="5">
    <source>
        <dbReference type="ARBA" id="ARBA00022723"/>
    </source>
</evidence>
<sequence length="509" mass="56643">MEEWMTALRSIQNRQNYESTQYSMDHFSGMHNWYACSHARPTYCNVCREALSGVTSHGLSCEVCKFKAHKRCAVRATNNCKWTTLASIGKDIIEDEDGVSMPHQWLEGNLPVSAKCTVCDKTCGSVLRLQDWRCLWCKAMVHSSCKEQLSSKCPLGQCKVSVIPPTALNSIDSDGFWKASCPPSCTSPLLVFVNSKSGDNQGVKFLRRFKQLLNPAQVFDLMNGGPHLGLRLFQKFDTFRILVCGGDGSVGWVLSEIDMLTLHKQCQLGVLPLGTGNDLARVLGWGSACDDDTQLPQILEKLERASTKMLDRWSIMVYETKFPRQHSCFHPLIQVQHILTYEDSVAAHLSKILTSDQHSVVISSAKVLCETVKDFVARVGKAYEKNTESSEESEAMAKKVPRLKISKTPCEKLISKGGLPLGSSTSLPVQTGSRDNMPMLNTKILYPGNRPVLATSTHALINPAVCVCVCVRDCYTEKCVMNNYFGIGLDAKISLDFNNKRDEHPEKCR</sequence>
<evidence type="ECO:0000259" key="16">
    <source>
        <dbReference type="PROSITE" id="PS50081"/>
    </source>
</evidence>
<evidence type="ECO:0000256" key="11">
    <source>
        <dbReference type="ARBA" id="ARBA00022840"/>
    </source>
</evidence>
<dbReference type="FunFam" id="3.30.60.20:FF:000029">
    <property type="entry name" value="Diacylglycerol kinase"/>
    <property type="match status" value="1"/>
</dbReference>
<dbReference type="InterPro" id="IPR000756">
    <property type="entry name" value="Diacylglycerol_kin_accessory"/>
</dbReference>
<comment type="pathway">
    <text evidence="1">Lipid metabolism; glycerolipid metabolism.</text>
</comment>
<evidence type="ECO:0000256" key="9">
    <source>
        <dbReference type="ARBA" id="ARBA00022777"/>
    </source>
</evidence>
<dbReference type="GO" id="GO:0004143">
    <property type="term" value="F:ATP-dependent diacylglycerol kinase activity"/>
    <property type="evidence" value="ECO:0007669"/>
    <property type="project" value="UniProtKB-EC"/>
</dbReference>
<reference evidence="18" key="3">
    <citation type="submission" date="2025-09" db="UniProtKB">
        <authorList>
            <consortium name="Ensembl"/>
        </authorList>
    </citation>
    <scope>IDENTIFICATION</scope>
</reference>
<dbReference type="Proteomes" id="UP000005207">
    <property type="component" value="Linkage group LG14"/>
</dbReference>
<keyword evidence="5" id="KW-0479">Metal-binding</keyword>
<gene>
    <name evidence="18" type="primary">DGKD</name>
</gene>
<evidence type="ECO:0000256" key="13">
    <source>
        <dbReference type="ARBA" id="ARBA00023371"/>
    </source>
</evidence>
<dbReference type="Gene3D" id="3.40.50.10330">
    <property type="entry name" value="Probable inorganic polyphosphate/atp-NAD kinase, domain 1"/>
    <property type="match status" value="1"/>
</dbReference>
<keyword evidence="4" id="KW-0808">Transferase</keyword>
<evidence type="ECO:0000259" key="17">
    <source>
        <dbReference type="PROSITE" id="PS50146"/>
    </source>
</evidence>
<reference evidence="18" key="2">
    <citation type="submission" date="2025-08" db="UniProtKB">
        <authorList>
            <consortium name="Ensembl"/>
        </authorList>
    </citation>
    <scope>IDENTIFICATION</scope>
</reference>
<dbReference type="PANTHER" id="PTHR11255">
    <property type="entry name" value="DIACYLGLYCEROL KINASE"/>
    <property type="match status" value="1"/>
</dbReference>
<dbReference type="PANTHER" id="PTHR11255:SF30">
    <property type="entry name" value="DIACYLGLYCEROL KINASE DELTA"/>
    <property type="match status" value="1"/>
</dbReference>
<dbReference type="PROSITE" id="PS00479">
    <property type="entry name" value="ZF_DAG_PE_1"/>
    <property type="match status" value="1"/>
</dbReference>
<feature type="domain" description="PH" evidence="15">
    <location>
        <begin position="1"/>
        <end position="13"/>
    </location>
</feature>
<comment type="pathway">
    <text evidence="14">Glycerolipid metabolism.</text>
</comment>
<protein>
    <recommendedName>
        <fullName evidence="3">diacylglycerol kinase (ATP)</fullName>
        <ecNumber evidence="3">2.7.1.107</ecNumber>
    </recommendedName>
</protein>
<keyword evidence="8" id="KW-0863">Zinc-finger</keyword>
<keyword evidence="10" id="KW-0862">Zinc</keyword>
<evidence type="ECO:0000259" key="15">
    <source>
        <dbReference type="PROSITE" id="PS50003"/>
    </source>
</evidence>
<dbReference type="GO" id="GO:0005524">
    <property type="term" value="F:ATP binding"/>
    <property type="evidence" value="ECO:0007669"/>
    <property type="project" value="UniProtKB-KW"/>
</dbReference>
<evidence type="ECO:0000256" key="3">
    <source>
        <dbReference type="ARBA" id="ARBA00012133"/>
    </source>
</evidence>
<dbReference type="GO" id="GO:0005886">
    <property type="term" value="C:plasma membrane"/>
    <property type="evidence" value="ECO:0007669"/>
    <property type="project" value="TreeGrafter"/>
</dbReference>
<keyword evidence="6" id="KW-0677">Repeat</keyword>
<evidence type="ECO:0000256" key="8">
    <source>
        <dbReference type="ARBA" id="ARBA00022771"/>
    </source>
</evidence>
<dbReference type="InterPro" id="IPR016064">
    <property type="entry name" value="NAD/diacylglycerol_kinase_sf"/>
</dbReference>
<dbReference type="InterPro" id="IPR001206">
    <property type="entry name" value="Diacylglycerol_kinase_cat_dom"/>
</dbReference>
<dbReference type="EC" id="2.7.1.107" evidence="3"/>
<dbReference type="GO" id="GO:0008270">
    <property type="term" value="F:zinc ion binding"/>
    <property type="evidence" value="ECO:0007669"/>
    <property type="project" value="UniProtKB-KW"/>
</dbReference>
<evidence type="ECO:0000256" key="2">
    <source>
        <dbReference type="ARBA" id="ARBA00009280"/>
    </source>
</evidence>
<dbReference type="SMART" id="SM00109">
    <property type="entry name" value="C1"/>
    <property type="match status" value="2"/>
</dbReference>
<dbReference type="GO" id="GO:0007200">
    <property type="term" value="P:phospholipase C-activating G protein-coupled receptor signaling pathway"/>
    <property type="evidence" value="ECO:0007669"/>
    <property type="project" value="InterPro"/>
</dbReference>
<reference evidence="19" key="1">
    <citation type="submission" date="2012-01" db="EMBL/GenBank/DDBJ databases">
        <title>The Genome Sequence of Oreochromis niloticus (Nile Tilapia).</title>
        <authorList>
            <consortium name="Broad Institute Genome Assembly Team"/>
            <consortium name="Broad Institute Sequencing Platform"/>
            <person name="Di Palma F."/>
            <person name="Johnson J."/>
            <person name="Lander E.S."/>
            <person name="Lindblad-Toh K."/>
        </authorList>
    </citation>
    <scope>NUCLEOTIDE SEQUENCE [LARGE SCALE GENOMIC DNA]</scope>
</reference>
<feature type="domain" description="Phorbol-ester/DAG-type" evidence="16">
    <location>
        <begin position="30"/>
        <end position="80"/>
    </location>
</feature>
<organism evidence="18 19">
    <name type="scientific">Oreochromis niloticus</name>
    <name type="common">Nile tilapia</name>
    <name type="synonym">Tilapia nilotica</name>
    <dbReference type="NCBI Taxonomy" id="8128"/>
    <lineage>
        <taxon>Eukaryota</taxon>
        <taxon>Metazoa</taxon>
        <taxon>Chordata</taxon>
        <taxon>Craniata</taxon>
        <taxon>Vertebrata</taxon>
        <taxon>Euteleostomi</taxon>
        <taxon>Actinopterygii</taxon>
        <taxon>Neopterygii</taxon>
        <taxon>Teleostei</taxon>
        <taxon>Neoteleostei</taxon>
        <taxon>Acanthomorphata</taxon>
        <taxon>Ovalentaria</taxon>
        <taxon>Cichlomorphae</taxon>
        <taxon>Cichliformes</taxon>
        <taxon>Cichlidae</taxon>
        <taxon>African cichlids</taxon>
        <taxon>Pseudocrenilabrinae</taxon>
        <taxon>Oreochromini</taxon>
        <taxon>Oreochromis</taxon>
    </lineage>
</organism>
<dbReference type="SMART" id="SM00046">
    <property type="entry name" value="DAGKc"/>
    <property type="match status" value="1"/>
</dbReference>
<dbReference type="PROSITE" id="PS50081">
    <property type="entry name" value="ZF_DAG_PE_2"/>
    <property type="match status" value="2"/>
</dbReference>
<name>A0A669E263_ORENI</name>
<evidence type="ECO:0000256" key="10">
    <source>
        <dbReference type="ARBA" id="ARBA00022833"/>
    </source>
</evidence>
<dbReference type="Pfam" id="PF00781">
    <property type="entry name" value="DAGK_cat"/>
    <property type="match status" value="1"/>
</dbReference>
<proteinExistence type="inferred from homology"/>
<keyword evidence="19" id="KW-1185">Reference proteome</keyword>
<dbReference type="FunFam" id="3.40.50.10330:FF:000001">
    <property type="entry name" value="Diacylglycerol kinase"/>
    <property type="match status" value="1"/>
</dbReference>
<keyword evidence="12" id="KW-0443">Lipid metabolism</keyword>
<dbReference type="Pfam" id="PF00130">
    <property type="entry name" value="C1_1"/>
    <property type="match status" value="2"/>
</dbReference>
<evidence type="ECO:0000256" key="7">
    <source>
        <dbReference type="ARBA" id="ARBA00022741"/>
    </source>
</evidence>
<dbReference type="CDD" id="cd20893">
    <property type="entry name" value="C1_DGKdelta_rpt2"/>
    <property type="match status" value="1"/>
</dbReference>
<dbReference type="Ensembl" id="ENSONIT00000063773.1">
    <property type="protein sequence ID" value="ENSONIP00000067135.1"/>
    <property type="gene ID" value="ENSONIG00000017245.2"/>
</dbReference>
<dbReference type="FunFam" id="3.30.60.20:FF:000002">
    <property type="entry name" value="Diacylglycerol kinase"/>
    <property type="match status" value="1"/>
</dbReference>
<evidence type="ECO:0000256" key="12">
    <source>
        <dbReference type="ARBA" id="ARBA00023098"/>
    </source>
</evidence>
<dbReference type="InterPro" id="IPR002219">
    <property type="entry name" value="PKC_DAG/PE"/>
</dbReference>
<dbReference type="InterPro" id="IPR046349">
    <property type="entry name" value="C1-like_sf"/>
</dbReference>
<evidence type="ECO:0000256" key="1">
    <source>
        <dbReference type="ARBA" id="ARBA00005175"/>
    </source>
</evidence>
<keyword evidence="7" id="KW-0547">Nucleotide-binding</keyword>
<dbReference type="InterPro" id="IPR047477">
    <property type="entry name" value="C1_DGKdelta_rpt2"/>
</dbReference>
<evidence type="ECO:0000313" key="19">
    <source>
        <dbReference type="Proteomes" id="UP000005207"/>
    </source>
</evidence>
<dbReference type="InterPro" id="IPR017438">
    <property type="entry name" value="ATP-NAD_kinase_N"/>
</dbReference>
<evidence type="ECO:0000256" key="6">
    <source>
        <dbReference type="ARBA" id="ARBA00022737"/>
    </source>
</evidence>
<accession>A0A669E263</accession>
<evidence type="ECO:0000256" key="14">
    <source>
        <dbReference type="ARBA" id="ARBA00060536"/>
    </source>
</evidence>